<feature type="region of interest" description="Disordered" evidence="3">
    <location>
        <begin position="1"/>
        <end position="123"/>
    </location>
</feature>
<protein>
    <recommendedName>
        <fullName evidence="9">SURP motif domain-containing protein</fullName>
    </recommendedName>
</protein>
<evidence type="ECO:0000313" key="7">
    <source>
        <dbReference type="EMBL" id="GHP09742.1"/>
    </source>
</evidence>
<dbReference type="PANTHER" id="PTHR23140:SF0">
    <property type="entry name" value="U2 SNRNP-ASSOCIATED SURP MOTIF-CONTAINING PROTEIN"/>
    <property type="match status" value="1"/>
</dbReference>
<proteinExistence type="predicted"/>
<feature type="domain" description="RRM" evidence="4">
    <location>
        <begin position="375"/>
        <end position="456"/>
    </location>
</feature>
<dbReference type="InterPro" id="IPR000504">
    <property type="entry name" value="RRM_dom"/>
</dbReference>
<dbReference type="SMART" id="SM00360">
    <property type="entry name" value="RRM"/>
    <property type="match status" value="1"/>
</dbReference>
<keyword evidence="8" id="KW-1185">Reference proteome</keyword>
<dbReference type="SMART" id="SM00582">
    <property type="entry name" value="RPR"/>
    <property type="match status" value="1"/>
</dbReference>
<dbReference type="InterPro" id="IPR035009">
    <property type="entry name" value="SR140_RRM"/>
</dbReference>
<dbReference type="PROSITE" id="PS51391">
    <property type="entry name" value="CID"/>
    <property type="match status" value="1"/>
</dbReference>
<dbReference type="InterPro" id="IPR006569">
    <property type="entry name" value="CID_dom"/>
</dbReference>
<organism evidence="7 8">
    <name type="scientific">Pycnococcus provasolii</name>
    <dbReference type="NCBI Taxonomy" id="41880"/>
    <lineage>
        <taxon>Eukaryota</taxon>
        <taxon>Viridiplantae</taxon>
        <taxon>Chlorophyta</taxon>
        <taxon>Pseudoscourfieldiophyceae</taxon>
        <taxon>Pseudoscourfieldiales</taxon>
        <taxon>Pycnococcaceae</taxon>
        <taxon>Pycnococcus</taxon>
    </lineage>
</organism>
<name>A0A830HRN7_9CHLO</name>
<feature type="domain" description="SURP motif" evidence="5">
    <location>
        <begin position="530"/>
        <end position="573"/>
    </location>
</feature>
<evidence type="ECO:0000259" key="5">
    <source>
        <dbReference type="PROSITE" id="PS50128"/>
    </source>
</evidence>
<dbReference type="Gene3D" id="1.25.40.90">
    <property type="match status" value="1"/>
</dbReference>
<feature type="compositionally biased region" description="Polar residues" evidence="3">
    <location>
        <begin position="337"/>
        <end position="350"/>
    </location>
</feature>
<evidence type="ECO:0000256" key="3">
    <source>
        <dbReference type="SAM" id="MobiDB-lite"/>
    </source>
</evidence>
<dbReference type="Pfam" id="PF00076">
    <property type="entry name" value="RRM_1"/>
    <property type="match status" value="1"/>
</dbReference>
<feature type="compositionally biased region" description="Low complexity" evidence="3">
    <location>
        <begin position="13"/>
        <end position="24"/>
    </location>
</feature>
<dbReference type="Pfam" id="PF01805">
    <property type="entry name" value="Surp"/>
    <property type="match status" value="1"/>
</dbReference>
<dbReference type="SUPFAM" id="SSF54928">
    <property type="entry name" value="RNA-binding domain, RBD"/>
    <property type="match status" value="1"/>
</dbReference>
<feature type="region of interest" description="Disordered" evidence="3">
    <location>
        <begin position="219"/>
        <end position="350"/>
    </location>
</feature>
<evidence type="ECO:0000256" key="2">
    <source>
        <dbReference type="PROSITE-ProRule" id="PRU00176"/>
    </source>
</evidence>
<dbReference type="EMBL" id="BNJQ01000026">
    <property type="protein sequence ID" value="GHP09742.1"/>
    <property type="molecule type" value="Genomic_DNA"/>
</dbReference>
<dbReference type="InterPro" id="IPR008942">
    <property type="entry name" value="ENTH_VHS"/>
</dbReference>
<feature type="compositionally biased region" description="Pro residues" evidence="3">
    <location>
        <begin position="1"/>
        <end position="12"/>
    </location>
</feature>
<dbReference type="OrthoDB" id="377209at2759"/>
<dbReference type="Gene3D" id="1.10.10.790">
    <property type="entry name" value="Surp module"/>
    <property type="match status" value="1"/>
</dbReference>
<evidence type="ECO:0000259" key="6">
    <source>
        <dbReference type="PROSITE" id="PS51391"/>
    </source>
</evidence>
<dbReference type="Proteomes" id="UP000660262">
    <property type="component" value="Unassembled WGS sequence"/>
</dbReference>
<feature type="compositionally biased region" description="Basic and acidic residues" evidence="3">
    <location>
        <begin position="82"/>
        <end position="100"/>
    </location>
</feature>
<dbReference type="InterPro" id="IPR035967">
    <property type="entry name" value="SWAP/Surp_sf"/>
</dbReference>
<feature type="compositionally biased region" description="Low complexity" evidence="3">
    <location>
        <begin position="276"/>
        <end position="291"/>
    </location>
</feature>
<dbReference type="InterPro" id="IPR000061">
    <property type="entry name" value="Surp"/>
</dbReference>
<feature type="region of interest" description="Disordered" evidence="3">
    <location>
        <begin position="468"/>
        <end position="490"/>
    </location>
</feature>
<dbReference type="CDD" id="cd12223">
    <property type="entry name" value="RRM_SR140"/>
    <property type="match status" value="1"/>
</dbReference>
<feature type="domain" description="CID" evidence="6">
    <location>
        <begin position="654"/>
        <end position="817"/>
    </location>
</feature>
<gene>
    <name evidence="7" type="ORF">PPROV_000847600</name>
</gene>
<dbReference type="InterPro" id="IPR012677">
    <property type="entry name" value="Nucleotide-bd_a/b_plait_sf"/>
</dbReference>
<feature type="region of interest" description="Disordered" evidence="3">
    <location>
        <begin position="153"/>
        <end position="180"/>
    </location>
</feature>
<dbReference type="SUPFAM" id="SSF109905">
    <property type="entry name" value="Surp module (SWAP domain)"/>
    <property type="match status" value="1"/>
</dbReference>
<evidence type="ECO:0008006" key="9">
    <source>
        <dbReference type="Google" id="ProtNLM"/>
    </source>
</evidence>
<dbReference type="PROSITE" id="PS50102">
    <property type="entry name" value="RRM"/>
    <property type="match status" value="1"/>
</dbReference>
<dbReference type="PROSITE" id="PS50128">
    <property type="entry name" value="SURP"/>
    <property type="match status" value="1"/>
</dbReference>
<feature type="compositionally biased region" description="Basic and acidic residues" evidence="3">
    <location>
        <begin position="319"/>
        <end position="336"/>
    </location>
</feature>
<dbReference type="GO" id="GO:0003723">
    <property type="term" value="F:RNA binding"/>
    <property type="evidence" value="ECO:0007669"/>
    <property type="project" value="UniProtKB-UniRule"/>
</dbReference>
<dbReference type="GO" id="GO:0005634">
    <property type="term" value="C:nucleus"/>
    <property type="evidence" value="ECO:0007669"/>
    <property type="project" value="TreeGrafter"/>
</dbReference>
<sequence>MASNSPPPPPPQQNQHQQQSQQNQAPPPNSVTLDASCFLNTFWASDASGGGSLPPSLDGGGGSQHPATAAHSVPAAFNASSDRPHEPPIHRGVSADRYHDEEEEEDSDLVAAPPHQPHHPHSSALLTVSSSHDLEPGEIPTSVPAVSFSLKMKNPSSNLKSKMKRPSSGRGVEKKHNSASAASFGAPFAAAPDTVRKNHAAPSLGFALGGEKKITQAAGKEGFAHAQGKASAPTPTSMMFFAENSSSSDDDDDGGGGGGVDGDKKNTAGTTKKKTTAAATATTTTTTNNNNSSLRSTGEHNAMNKAKLPKSSNLDVMFEELKKKEAERASQKEKHQTQNAPTAADNDNNSIHVSDFYEASELGGSHAGPCDTRTTNLFVGNLPPEVDEEILMTDFGKYGDIASVKIMWPRTADETARKRNSGFVAFMRREAAEKAIDAMAGHVYFGNPMRVGWGKTVPLPPVPLYVSPTSSSKQDRAAATATAGAALPPTSSMPHGQYNAHFTAQFDVQPHQPALDVAVSIPQDPEVSFRCDVLAHYVALHGLSFEAEVLKREKDNPLFQFIDDSSSPDHLYYRWRIYSCCQGDDTRHWRTAPFQMVEGGGMWTPPPPPALVTIPGAGAPLPRGSGTGGASADDNGETVVVGAAADSKRIGRALTPGEASDLRAALDDLTMQRQSVRRAMAACLDASEASEDVVDVLCAPFEEVLARANDTTTTSTWASSIAATPAGLVARLYVMSDVLHNAGQAVESGLARGASSFRTLFECRLPSAFRAIKLALRSLGRLSGEEMKGRCLCVLKAWSAWRCFPDKFVSDLHDLLV</sequence>
<dbReference type="PANTHER" id="PTHR23140">
    <property type="entry name" value="RNA PROCESSING PROTEIN LD23810P"/>
    <property type="match status" value="1"/>
</dbReference>
<feature type="compositionally biased region" description="Low complexity" evidence="3">
    <location>
        <begin position="468"/>
        <end position="486"/>
    </location>
</feature>
<accession>A0A830HRN7</accession>
<feature type="compositionally biased region" description="Gly residues" evidence="3">
    <location>
        <begin position="48"/>
        <end position="63"/>
    </location>
</feature>
<evidence type="ECO:0000313" key="8">
    <source>
        <dbReference type="Proteomes" id="UP000660262"/>
    </source>
</evidence>
<dbReference type="Gene3D" id="3.30.70.330">
    <property type="match status" value="1"/>
</dbReference>
<dbReference type="SMART" id="SM00648">
    <property type="entry name" value="SWAP"/>
    <property type="match status" value="1"/>
</dbReference>
<evidence type="ECO:0000256" key="1">
    <source>
        <dbReference type="ARBA" id="ARBA00022884"/>
    </source>
</evidence>
<dbReference type="GO" id="GO:0006396">
    <property type="term" value="P:RNA processing"/>
    <property type="evidence" value="ECO:0007669"/>
    <property type="project" value="InterPro"/>
</dbReference>
<comment type="caution">
    <text evidence="7">The sequence shown here is derived from an EMBL/GenBank/DDBJ whole genome shotgun (WGS) entry which is preliminary data.</text>
</comment>
<reference evidence="7" key="1">
    <citation type="submission" date="2020-10" db="EMBL/GenBank/DDBJ databases">
        <title>Unveiling of a novel bifunctional photoreceptor, Dualchrome1, isolated from a cosmopolitan green alga.</title>
        <authorList>
            <person name="Suzuki S."/>
            <person name="Kawachi M."/>
        </authorList>
    </citation>
    <scope>NUCLEOTIDE SEQUENCE</scope>
    <source>
        <strain evidence="7">NIES 2893</strain>
    </source>
</reference>
<dbReference type="InterPro" id="IPR035979">
    <property type="entry name" value="RBD_domain_sf"/>
</dbReference>
<dbReference type="AlphaFoldDB" id="A0A830HRN7"/>
<evidence type="ECO:0000259" key="4">
    <source>
        <dbReference type="PROSITE" id="PS50102"/>
    </source>
</evidence>
<keyword evidence="1 2" id="KW-0694">RNA-binding</keyword>
<dbReference type="InterPro" id="IPR051485">
    <property type="entry name" value="SR-CTD_assoc_factor"/>
</dbReference>